<proteinExistence type="inferred from homology"/>
<name>A0AB34JRS3_PRYPA</name>
<gene>
    <name evidence="3" type="ORF">AB1Y20_018390</name>
</gene>
<keyword evidence="4" id="KW-1185">Reference proteome</keyword>
<dbReference type="PROSITE" id="PS00778">
    <property type="entry name" value="HIS_ACID_PHOSPHAT_2"/>
    <property type="match status" value="1"/>
</dbReference>
<dbReference type="PANTHER" id="PTHR11567">
    <property type="entry name" value="ACID PHOSPHATASE-RELATED"/>
    <property type="match status" value="1"/>
</dbReference>
<protein>
    <recommendedName>
        <fullName evidence="5">Acid phosphatase</fullName>
    </recommendedName>
</protein>
<dbReference type="SUPFAM" id="SSF53254">
    <property type="entry name" value="Phosphoglycerate mutase-like"/>
    <property type="match status" value="1"/>
</dbReference>
<organism evidence="3 4">
    <name type="scientific">Prymnesium parvum</name>
    <name type="common">Toxic golden alga</name>
    <dbReference type="NCBI Taxonomy" id="97485"/>
    <lineage>
        <taxon>Eukaryota</taxon>
        <taxon>Haptista</taxon>
        <taxon>Haptophyta</taxon>
        <taxon>Prymnesiophyceae</taxon>
        <taxon>Prymnesiales</taxon>
        <taxon>Prymnesiaceae</taxon>
        <taxon>Prymnesium</taxon>
    </lineage>
</organism>
<sequence length="426" mass="46216">MLTLGALSAALRHEAIIHADGTHSTTAPIAMHALAYDPASAPSYEPPPPALTLKQVIVVMRHGDRTPIAHRAGRLQCDPAFWTTRLPESREVADWDVAHPVAGPATPIDRDAPFGMLTTRGASQARAYGAELRARYGRHAPHLLTNVSARATNIRRTQQTAQNVLLGLGAQGVAVEVREWEMENMVPKPTSCSRLRQLLAAPPGAPSAQDLVFLREVSDELDYPNGEFNMDQAREVLICVVAHSDALEAQSLPGRLSAKKVLHLAHVNGRAWSRMYTAPGVPRLAIGSLVSEIHSRLTRAVESGDISTLHLLSGHDSTLVPLLSALKIYDSHWPRYAAHLEIELATDDLGQHYARLLYDGKVYLPIEPSAEGSVFIEWERFRDLALQPSSITPQAFSRECAADEDGSARPSAGEDSLQATLTGKAG</sequence>
<dbReference type="AlphaFoldDB" id="A0AB34JRS3"/>
<dbReference type="InterPro" id="IPR033379">
    <property type="entry name" value="Acid_Pase_AS"/>
</dbReference>
<dbReference type="InterPro" id="IPR029033">
    <property type="entry name" value="His_PPase_superfam"/>
</dbReference>
<dbReference type="InterPro" id="IPR050645">
    <property type="entry name" value="Histidine_acid_phosphatase"/>
</dbReference>
<evidence type="ECO:0000256" key="2">
    <source>
        <dbReference type="SAM" id="MobiDB-lite"/>
    </source>
</evidence>
<feature type="compositionally biased region" description="Polar residues" evidence="2">
    <location>
        <begin position="417"/>
        <end position="426"/>
    </location>
</feature>
<dbReference type="EMBL" id="JBGBPQ010000006">
    <property type="protein sequence ID" value="KAL1523450.1"/>
    <property type="molecule type" value="Genomic_DNA"/>
</dbReference>
<dbReference type="PANTHER" id="PTHR11567:SF207">
    <property type="entry name" value="LYSOPHOSPHATIDIC ACID PHOSPHATASE TYPE 6"/>
    <property type="match status" value="1"/>
</dbReference>
<feature type="region of interest" description="Disordered" evidence="2">
    <location>
        <begin position="398"/>
        <end position="426"/>
    </location>
</feature>
<evidence type="ECO:0000313" key="4">
    <source>
        <dbReference type="Proteomes" id="UP001515480"/>
    </source>
</evidence>
<dbReference type="CDD" id="cd07061">
    <property type="entry name" value="HP_HAP_like"/>
    <property type="match status" value="1"/>
</dbReference>
<dbReference type="InterPro" id="IPR000560">
    <property type="entry name" value="His_Pase_clade-2"/>
</dbReference>
<accession>A0AB34JRS3</accession>
<evidence type="ECO:0000256" key="1">
    <source>
        <dbReference type="ARBA" id="ARBA00005375"/>
    </source>
</evidence>
<dbReference type="GO" id="GO:0016791">
    <property type="term" value="F:phosphatase activity"/>
    <property type="evidence" value="ECO:0007669"/>
    <property type="project" value="TreeGrafter"/>
</dbReference>
<reference evidence="3 4" key="1">
    <citation type="journal article" date="2024" name="Science">
        <title>Giant polyketide synthase enzymes in the biosynthesis of giant marine polyether toxins.</title>
        <authorList>
            <person name="Fallon T.R."/>
            <person name="Shende V.V."/>
            <person name="Wierzbicki I.H."/>
            <person name="Pendleton A.L."/>
            <person name="Watervoot N.F."/>
            <person name="Auber R.P."/>
            <person name="Gonzalez D.J."/>
            <person name="Wisecaver J.H."/>
            <person name="Moore B.S."/>
        </authorList>
    </citation>
    <scope>NUCLEOTIDE SEQUENCE [LARGE SCALE GENOMIC DNA]</scope>
    <source>
        <strain evidence="3 4">12B1</strain>
    </source>
</reference>
<dbReference type="Pfam" id="PF00328">
    <property type="entry name" value="His_Phos_2"/>
    <property type="match status" value="1"/>
</dbReference>
<dbReference type="PROSITE" id="PS00616">
    <property type="entry name" value="HIS_ACID_PHOSPHAT_1"/>
    <property type="match status" value="1"/>
</dbReference>
<evidence type="ECO:0008006" key="5">
    <source>
        <dbReference type="Google" id="ProtNLM"/>
    </source>
</evidence>
<comment type="caution">
    <text evidence="3">The sequence shown here is derived from an EMBL/GenBank/DDBJ whole genome shotgun (WGS) entry which is preliminary data.</text>
</comment>
<evidence type="ECO:0000313" key="3">
    <source>
        <dbReference type="EMBL" id="KAL1523450.1"/>
    </source>
</evidence>
<dbReference type="Proteomes" id="UP001515480">
    <property type="component" value="Unassembled WGS sequence"/>
</dbReference>
<dbReference type="Gene3D" id="3.40.50.1240">
    <property type="entry name" value="Phosphoglycerate mutase-like"/>
    <property type="match status" value="1"/>
</dbReference>
<comment type="similarity">
    <text evidence="1">Belongs to the histidine acid phosphatase family.</text>
</comment>